<protein>
    <submittedName>
        <fullName evidence="2">Uncharacterized protein</fullName>
    </submittedName>
</protein>
<evidence type="ECO:0000313" key="3">
    <source>
        <dbReference type="Proteomes" id="UP000054886"/>
    </source>
</evidence>
<proteinExistence type="predicted"/>
<feature type="region of interest" description="Disordered" evidence="1">
    <location>
        <begin position="244"/>
        <end position="267"/>
    </location>
</feature>
<dbReference type="VEuPathDB" id="FungiDB:GVI51_M09999"/>
<dbReference type="PhylomeDB" id="A0A0W0CGA6"/>
<organism evidence="2 3">
    <name type="scientific">Candida glabrata</name>
    <name type="common">Yeast</name>
    <name type="synonym">Torulopsis glabrata</name>
    <dbReference type="NCBI Taxonomy" id="5478"/>
    <lineage>
        <taxon>Eukaryota</taxon>
        <taxon>Fungi</taxon>
        <taxon>Dikarya</taxon>
        <taxon>Ascomycota</taxon>
        <taxon>Saccharomycotina</taxon>
        <taxon>Saccharomycetes</taxon>
        <taxon>Saccharomycetales</taxon>
        <taxon>Saccharomycetaceae</taxon>
        <taxon>Nakaseomyces</taxon>
    </lineage>
</organism>
<dbReference type="Proteomes" id="UP000054886">
    <property type="component" value="Unassembled WGS sequence"/>
</dbReference>
<dbReference type="VEuPathDB" id="FungiDB:GWK60_M09977"/>
<dbReference type="EMBL" id="LLZZ01000128">
    <property type="protein sequence ID" value="KTB01940.1"/>
    <property type="molecule type" value="Genomic_DNA"/>
</dbReference>
<reference evidence="2 3" key="1">
    <citation type="submission" date="2015-10" db="EMBL/GenBank/DDBJ databases">
        <title>Draft genomes sequences of Candida glabrata isolates 1A, 1B, 2A, 2B, 3A and 3B.</title>
        <authorList>
            <person name="Haavelsrud O.E."/>
            <person name="Gaustad P."/>
        </authorList>
    </citation>
    <scope>NUCLEOTIDE SEQUENCE [LARGE SCALE GENOMIC DNA]</scope>
    <source>
        <strain evidence="2">910700640</strain>
    </source>
</reference>
<evidence type="ECO:0000313" key="2">
    <source>
        <dbReference type="EMBL" id="KTB01940.1"/>
    </source>
</evidence>
<sequence length="503" mass="57347">MDDQTRLRVFEPLDCNSFVSATPNSTHLSKLSVQTPTTSSFIRNPYERDQTALENQSGSELLRWKYDQREFMFNSNSTPSKNSNSQTEKYEFPITEKLVKNKNPGCKRRTNQLIGAKPSRPSGLQNVTSKLELLDETHFTSLPIPAPKGTKIDNSAILSDIIDDNSDDIITADDSVILPSKRSFRTPANEIKVHNNGNKRYISYKYSNRYPERESSPSEQMISSGKDTHPIVIVEDYLLSDSERSFTESTRKRKRYNSNNDGLKPKLSLHNLKTKIRSSNTDHLPVKKKVHYLKECSTVDSSTNEENEAGSSKCIKEVLNEFLPPKSNSADCDLYISNLLSKGTNELKRCVICEKILYEVSSLLYKENDFKELVCGSCTEKYETIAKLLEGCELESTFEYSLDSSSFEANTLDSSLIQSSHTVCREVTPPHNSSLQHMRRDSFSEDLIKALQSQLIKNSKQIPENSIFPNKALSWFIDARRKLRWRWRVSGLLPEFTINNNNE</sequence>
<dbReference type="OMA" id="RKCVICE"/>
<accession>A0A0W0CGA6</accession>
<dbReference type="VEuPathDB" id="FungiDB:CAGL0M10021g"/>
<dbReference type="AlphaFoldDB" id="A0A0W0CGA6"/>
<dbReference type="VEuPathDB" id="FungiDB:B1J91_M10021g"/>
<gene>
    <name evidence="2" type="ORF">AO440_004285</name>
</gene>
<comment type="caution">
    <text evidence="2">The sequence shown here is derived from an EMBL/GenBank/DDBJ whole genome shotgun (WGS) entry which is preliminary data.</text>
</comment>
<name>A0A0W0CGA6_CANGB</name>
<evidence type="ECO:0000256" key="1">
    <source>
        <dbReference type="SAM" id="MobiDB-lite"/>
    </source>
</evidence>